<dbReference type="InterPro" id="IPR003010">
    <property type="entry name" value="C-N_Hydrolase"/>
</dbReference>
<dbReference type="PROSITE" id="PS50263">
    <property type="entry name" value="CN_HYDROLASE"/>
    <property type="match status" value="1"/>
</dbReference>
<dbReference type="Pfam" id="PF00795">
    <property type="entry name" value="CN_hydrolase"/>
    <property type="match status" value="1"/>
</dbReference>
<name>A0AA88GZH1_NAELO</name>
<keyword evidence="4" id="KW-1185">Reference proteome</keyword>
<organism evidence="3 4">
    <name type="scientific">Naegleria lovaniensis</name>
    <name type="common">Amoeba</name>
    <dbReference type="NCBI Taxonomy" id="51637"/>
    <lineage>
        <taxon>Eukaryota</taxon>
        <taxon>Discoba</taxon>
        <taxon>Heterolobosea</taxon>
        <taxon>Tetramitia</taxon>
        <taxon>Eutetramitia</taxon>
        <taxon>Vahlkampfiidae</taxon>
        <taxon>Naegleria</taxon>
    </lineage>
</organism>
<accession>A0AA88GZH1</accession>
<dbReference type="AlphaFoldDB" id="A0AA88GZH1"/>
<proteinExistence type="predicted"/>
<evidence type="ECO:0000313" key="3">
    <source>
        <dbReference type="EMBL" id="KAG2388483.1"/>
    </source>
</evidence>
<dbReference type="GeneID" id="68093109"/>
<dbReference type="InterPro" id="IPR036526">
    <property type="entry name" value="C-N_Hydrolase_sf"/>
</dbReference>
<evidence type="ECO:0000256" key="1">
    <source>
        <dbReference type="ARBA" id="ARBA00022801"/>
    </source>
</evidence>
<feature type="domain" description="CN hydrolase" evidence="2">
    <location>
        <begin position="9"/>
        <end position="312"/>
    </location>
</feature>
<dbReference type="PANTHER" id="PTHR43674">
    <property type="entry name" value="NITRILASE C965.09-RELATED"/>
    <property type="match status" value="1"/>
</dbReference>
<dbReference type="GO" id="GO:0033388">
    <property type="term" value="P:putrescine biosynthetic process from arginine"/>
    <property type="evidence" value="ECO:0007669"/>
    <property type="project" value="TreeGrafter"/>
</dbReference>
<dbReference type="RefSeq" id="XP_044552475.1">
    <property type="nucleotide sequence ID" value="XM_044696333.1"/>
</dbReference>
<gene>
    <name evidence="3" type="ORF">C9374_000647</name>
</gene>
<protein>
    <recommendedName>
        <fullName evidence="2">CN hydrolase domain-containing protein</fullName>
    </recommendedName>
</protein>
<dbReference type="InterPro" id="IPR050345">
    <property type="entry name" value="Aliph_Amidase/BUP"/>
</dbReference>
<evidence type="ECO:0000259" key="2">
    <source>
        <dbReference type="PROSITE" id="PS50263"/>
    </source>
</evidence>
<dbReference type="EMBL" id="PYSW02000010">
    <property type="protein sequence ID" value="KAG2388483.1"/>
    <property type="molecule type" value="Genomic_DNA"/>
</dbReference>
<sequence>MNSSKRENIKLGVIQCHFNPDIQALKKDISDKVQQASEQGSHLVLLQELFMIRYPGDLTKEDNPEVFDWAENLTMAINVMEIQNPTSDEIEKHSPTLAFCRELALKHRVFIVGSLFEKYENPNDLKTHYYNTAVIVRPEGSLLGKTRKQHIPSGPGYNEVDFFEPGDSDYPVHDTGKIKVAVPTCYDQWNPELARIYALKGAELILYPTCIGNEPLYPHLDTMPMWRTIMISHTIANGVFVAAANRVGKQSAGPRVLEAIEEKKVCHDESSTMAEKFEFNFYGSSFICAPGGKLLSEAPRDQPCVLVATLDFEQMNLWREAFPLLHQRQPHTYGRLLQE</sequence>
<dbReference type="GO" id="GO:0050126">
    <property type="term" value="F:N-carbamoylputrescine amidase activity"/>
    <property type="evidence" value="ECO:0007669"/>
    <property type="project" value="TreeGrafter"/>
</dbReference>
<evidence type="ECO:0000313" key="4">
    <source>
        <dbReference type="Proteomes" id="UP000816034"/>
    </source>
</evidence>
<dbReference type="PANTHER" id="PTHR43674:SF2">
    <property type="entry name" value="BETA-UREIDOPROPIONASE"/>
    <property type="match status" value="1"/>
</dbReference>
<comment type="caution">
    <text evidence="3">The sequence shown here is derived from an EMBL/GenBank/DDBJ whole genome shotgun (WGS) entry which is preliminary data.</text>
</comment>
<reference evidence="3 4" key="1">
    <citation type="journal article" date="2018" name="BMC Genomics">
        <title>The genome of Naegleria lovaniensis, the basis for a comparative approach to unravel pathogenicity factors of the human pathogenic amoeba N. fowleri.</title>
        <authorList>
            <person name="Liechti N."/>
            <person name="Schurch N."/>
            <person name="Bruggmann R."/>
            <person name="Wittwer M."/>
        </authorList>
    </citation>
    <scope>NUCLEOTIDE SEQUENCE [LARGE SCALE GENOMIC DNA]</scope>
    <source>
        <strain evidence="3 4">ATCC 30569</strain>
    </source>
</reference>
<dbReference type="Gene3D" id="3.60.110.10">
    <property type="entry name" value="Carbon-nitrogen hydrolase"/>
    <property type="match status" value="1"/>
</dbReference>
<dbReference type="SUPFAM" id="SSF56317">
    <property type="entry name" value="Carbon-nitrogen hydrolase"/>
    <property type="match status" value="1"/>
</dbReference>
<dbReference type="Proteomes" id="UP000816034">
    <property type="component" value="Unassembled WGS sequence"/>
</dbReference>
<keyword evidence="1" id="KW-0378">Hydrolase</keyword>